<evidence type="ECO:0008006" key="4">
    <source>
        <dbReference type="Google" id="ProtNLM"/>
    </source>
</evidence>
<protein>
    <recommendedName>
        <fullName evidence="4">Secreted protein</fullName>
    </recommendedName>
</protein>
<gene>
    <name evidence="2" type="ORF">COCSADRAFT_266402</name>
</gene>
<evidence type="ECO:0000313" key="2">
    <source>
        <dbReference type="EMBL" id="EMD58766.1"/>
    </source>
</evidence>
<evidence type="ECO:0000256" key="1">
    <source>
        <dbReference type="SAM" id="SignalP"/>
    </source>
</evidence>
<reference evidence="3" key="2">
    <citation type="journal article" date="2013" name="PLoS Genet.">
        <title>Comparative genome structure, secondary metabolite, and effector coding capacity across Cochliobolus pathogens.</title>
        <authorList>
            <person name="Condon B.J."/>
            <person name="Leng Y."/>
            <person name="Wu D."/>
            <person name="Bushley K.E."/>
            <person name="Ohm R.A."/>
            <person name="Otillar R."/>
            <person name="Martin J."/>
            <person name="Schackwitz W."/>
            <person name="Grimwood J."/>
            <person name="MohdZainudin N."/>
            <person name="Xue C."/>
            <person name="Wang R."/>
            <person name="Manning V.A."/>
            <person name="Dhillon B."/>
            <person name="Tu Z.J."/>
            <person name="Steffenson B.J."/>
            <person name="Salamov A."/>
            <person name="Sun H."/>
            <person name="Lowry S."/>
            <person name="LaButti K."/>
            <person name="Han J."/>
            <person name="Copeland A."/>
            <person name="Lindquist E."/>
            <person name="Barry K."/>
            <person name="Schmutz J."/>
            <person name="Baker S.E."/>
            <person name="Ciuffetti L.M."/>
            <person name="Grigoriev I.V."/>
            <person name="Zhong S."/>
            <person name="Turgeon B.G."/>
        </authorList>
    </citation>
    <scope>NUCLEOTIDE SEQUENCE [LARGE SCALE GENOMIC DNA]</scope>
    <source>
        <strain evidence="3">ND90Pr / ATCC 201652</strain>
    </source>
</reference>
<feature type="chain" id="PRO_5004025816" description="Secreted protein" evidence="1">
    <location>
        <begin position="25"/>
        <end position="195"/>
    </location>
</feature>
<feature type="signal peptide" evidence="1">
    <location>
        <begin position="1"/>
        <end position="24"/>
    </location>
</feature>
<dbReference type="GeneID" id="19135526"/>
<keyword evidence="1" id="KW-0732">Signal</keyword>
<dbReference type="RefSeq" id="XP_007705792.1">
    <property type="nucleotide sequence ID" value="XM_007707602.1"/>
</dbReference>
<dbReference type="KEGG" id="bsc:COCSADRAFT_266402"/>
<evidence type="ECO:0000313" key="3">
    <source>
        <dbReference type="Proteomes" id="UP000016934"/>
    </source>
</evidence>
<organism evidence="2 3">
    <name type="scientific">Cochliobolus sativus (strain ND90Pr / ATCC 201652)</name>
    <name type="common">Common root rot and spot blotch fungus</name>
    <name type="synonym">Bipolaris sorokiniana</name>
    <dbReference type="NCBI Taxonomy" id="665912"/>
    <lineage>
        <taxon>Eukaryota</taxon>
        <taxon>Fungi</taxon>
        <taxon>Dikarya</taxon>
        <taxon>Ascomycota</taxon>
        <taxon>Pezizomycotina</taxon>
        <taxon>Dothideomycetes</taxon>
        <taxon>Pleosporomycetidae</taxon>
        <taxon>Pleosporales</taxon>
        <taxon>Pleosporineae</taxon>
        <taxon>Pleosporaceae</taxon>
        <taxon>Bipolaris</taxon>
    </lineage>
</organism>
<dbReference type="EMBL" id="KB445655">
    <property type="protein sequence ID" value="EMD58766.1"/>
    <property type="molecule type" value="Genomic_DNA"/>
</dbReference>
<keyword evidence="3" id="KW-1185">Reference proteome</keyword>
<dbReference type="HOGENOM" id="CLU_1396187_0_0_1"/>
<name>M2SNP9_COCSN</name>
<dbReference type="AlphaFoldDB" id="M2SNP9"/>
<accession>M2SNP9</accession>
<reference evidence="2 3" key="1">
    <citation type="journal article" date="2012" name="PLoS Pathog.">
        <title>Diverse lifestyles and strategies of plant pathogenesis encoded in the genomes of eighteen Dothideomycetes fungi.</title>
        <authorList>
            <person name="Ohm R.A."/>
            <person name="Feau N."/>
            <person name="Henrissat B."/>
            <person name="Schoch C.L."/>
            <person name="Horwitz B.A."/>
            <person name="Barry K.W."/>
            <person name="Condon B.J."/>
            <person name="Copeland A.C."/>
            <person name="Dhillon B."/>
            <person name="Glaser F."/>
            <person name="Hesse C.N."/>
            <person name="Kosti I."/>
            <person name="LaButti K."/>
            <person name="Lindquist E.A."/>
            <person name="Lucas S."/>
            <person name="Salamov A.A."/>
            <person name="Bradshaw R.E."/>
            <person name="Ciuffetti L."/>
            <person name="Hamelin R.C."/>
            <person name="Kema G.H.J."/>
            <person name="Lawrence C."/>
            <person name="Scott J.A."/>
            <person name="Spatafora J.W."/>
            <person name="Turgeon B.G."/>
            <person name="de Wit P.J.G.M."/>
            <person name="Zhong S."/>
            <person name="Goodwin S.B."/>
            <person name="Grigoriev I.V."/>
        </authorList>
    </citation>
    <scope>NUCLEOTIDE SEQUENCE [LARGE SCALE GENOMIC DNA]</scope>
    <source>
        <strain evidence="3">ND90Pr / ATCC 201652</strain>
    </source>
</reference>
<dbReference type="Proteomes" id="UP000016934">
    <property type="component" value="Unassembled WGS sequence"/>
</dbReference>
<proteinExistence type="predicted"/>
<sequence length="195" mass="21264">MILVNAGSLAIVFVLLSGASSSASKNVASRSRLGVEIAISRASRSQTHSHNQDRIQSSSICVPLRYPYGIQSLAPYSHTCSTDTSPCSSSLVSRVAWTTVTPDRCQNLEREPKRAAAMALLGDTLGQILLVQPMVQTRRAAKCLLHSPYVHQRMPLLHADPWSALHCHCQGLSLKHVVRRPAHHRLPAAPPLAHF</sequence>
<dbReference type="OrthoDB" id="10472340at2759"/>